<dbReference type="InterPro" id="IPR025403">
    <property type="entry name" value="TgpA-like_C"/>
</dbReference>
<feature type="transmembrane region" description="Helical" evidence="1">
    <location>
        <begin position="345"/>
        <end position="364"/>
    </location>
</feature>
<evidence type="ECO:0000259" key="2">
    <source>
        <dbReference type="Pfam" id="PF13559"/>
    </source>
</evidence>
<dbReference type="OrthoDB" id="183980at2"/>
<accession>Q0VPA1</accession>
<feature type="transmembrane region" description="Helical" evidence="1">
    <location>
        <begin position="153"/>
        <end position="176"/>
    </location>
</feature>
<feature type="transmembrane region" description="Helical" evidence="1">
    <location>
        <begin position="247"/>
        <end position="265"/>
    </location>
</feature>
<keyword evidence="4" id="KW-1185">Reference proteome</keyword>
<feature type="domain" description="Protein-glutamine gamma-glutamyltransferase-like C-terminal" evidence="2">
    <location>
        <begin position="422"/>
        <end position="493"/>
    </location>
</feature>
<keyword evidence="1" id="KW-0812">Transmembrane</keyword>
<dbReference type="Pfam" id="PF13559">
    <property type="entry name" value="DUF4129"/>
    <property type="match status" value="1"/>
</dbReference>
<evidence type="ECO:0000256" key="1">
    <source>
        <dbReference type="SAM" id="Phobius"/>
    </source>
</evidence>
<dbReference type="RefSeq" id="WP_011588830.1">
    <property type="nucleotide sequence ID" value="NC_008260.1"/>
</dbReference>
<dbReference type="KEGG" id="abo:ABO_1549"/>
<keyword evidence="1" id="KW-1133">Transmembrane helix</keyword>
<feature type="transmembrane region" description="Helical" evidence="1">
    <location>
        <begin position="75"/>
        <end position="94"/>
    </location>
</feature>
<keyword evidence="1" id="KW-0472">Membrane</keyword>
<dbReference type="HOGENOM" id="CLU_040278_0_0_6"/>
<reference evidence="3 4" key="1">
    <citation type="journal article" date="2006" name="Nat. Biotechnol.">
        <title>Genome sequence of the ubiquitous hydrocarbon-degrading marine bacterium Alcanivorax borkumensis.</title>
        <authorList>
            <person name="Schneiker S."/>
            <person name="Martins dos Santos V.A.P."/>
            <person name="Bartels D."/>
            <person name="Bekel T."/>
            <person name="Brecht M."/>
            <person name="Buhrmester J."/>
            <person name="Chernikova T.N."/>
            <person name="Denaro R."/>
            <person name="Ferrer M."/>
            <person name="Gertler C."/>
            <person name="Goesmann A."/>
            <person name="Golyshina O.V."/>
            <person name="Kaminski F."/>
            <person name="Khachane A.N."/>
            <person name="Lang S."/>
            <person name="Linke B."/>
            <person name="McHardy A.C."/>
            <person name="Meyer F."/>
            <person name="Nechitaylo T."/>
            <person name="Puehler A."/>
            <person name="Regenhardt D."/>
            <person name="Rupp O."/>
            <person name="Sabirova J.S."/>
            <person name="Selbitschka W."/>
            <person name="Yakimov M.M."/>
            <person name="Timmis K.N."/>
            <person name="Vorhoelter F.-J."/>
            <person name="Weidner S."/>
            <person name="Kaiser O."/>
            <person name="Golyshin P.N."/>
        </authorList>
    </citation>
    <scope>NUCLEOTIDE SEQUENCE [LARGE SCALE GENOMIC DNA]</scope>
    <source>
        <strain evidence="4">ATCC 700651 / DSM 11573 / NCIMB 13689 / SK2</strain>
    </source>
</reference>
<sequence length="503" mass="57216">MELEKASARLAPRTPWQATDLGTQFYRHWAGPITAVWLLFTAVPYALLLTLAAVGNSLWPLFVFWWLKPLWERPLLAFYSHALFGETLTLKALLKRWPSYALPGLAGQLTWRRLSPLRSFNACVWQLEQVKGDTASQRLKVLNSYPSNRGGMLTLLILHLEQFMTFGLMALLYMLVPWQFNLEFSDWFYEQSALQLAISGLCFYLVLCVTEPLYVACGFALYLNKRTWLEGWDLQLGLSRLGERRRAAKNIIATLLVLMLAAPFMEPAQAQTAASSTTTSEQQQVIELLASPDFMPLEEHTERQWINRDNSDSESWMEKLWEFLFDILDGDKVDTSSAPVNIPDALLWAIFWTLFVALALWLIVKVANQFGLRKHHSDKRPVIPTHVAGLDIRNRSLPKNLNRAVEEALKAGDTRAALAVLMRATLAGVLARYPVPLAAGSTEQQCLRTLQQQHGNPLPIDYLQRLTQAWISTAWAHRPVSDEQVRTLAQHWQQMDPLEADHG</sequence>
<protein>
    <recommendedName>
        <fullName evidence="2">Protein-glutamine gamma-glutamyltransferase-like C-terminal domain-containing protein</fullName>
    </recommendedName>
</protein>
<feature type="transmembrane region" description="Helical" evidence="1">
    <location>
        <begin position="196"/>
        <end position="223"/>
    </location>
</feature>
<feature type="transmembrane region" description="Helical" evidence="1">
    <location>
        <begin position="35"/>
        <end position="55"/>
    </location>
</feature>
<organism evidence="3 4">
    <name type="scientific">Alcanivorax borkumensis (strain ATCC 700651 / DSM 11573 / NCIMB 13689 / SK2)</name>
    <dbReference type="NCBI Taxonomy" id="393595"/>
    <lineage>
        <taxon>Bacteria</taxon>
        <taxon>Pseudomonadati</taxon>
        <taxon>Pseudomonadota</taxon>
        <taxon>Gammaproteobacteria</taxon>
        <taxon>Oceanospirillales</taxon>
        <taxon>Alcanivoracaceae</taxon>
        <taxon>Alcanivorax</taxon>
    </lineage>
</organism>
<evidence type="ECO:0000313" key="3">
    <source>
        <dbReference type="EMBL" id="CAL16997.1"/>
    </source>
</evidence>
<gene>
    <name evidence="3" type="ordered locus">ABO_1549</name>
</gene>
<dbReference type="AlphaFoldDB" id="Q0VPA1"/>
<evidence type="ECO:0000313" key="4">
    <source>
        <dbReference type="Proteomes" id="UP000008871"/>
    </source>
</evidence>
<name>Q0VPA1_ALCBS</name>
<dbReference type="STRING" id="393595.ABO_1549"/>
<proteinExistence type="predicted"/>
<dbReference type="EMBL" id="AM286690">
    <property type="protein sequence ID" value="CAL16997.1"/>
    <property type="molecule type" value="Genomic_DNA"/>
</dbReference>
<dbReference type="Proteomes" id="UP000008871">
    <property type="component" value="Chromosome"/>
</dbReference>
<dbReference type="eggNOG" id="ENOG502Z8D2">
    <property type="taxonomic scope" value="Bacteria"/>
</dbReference>